<dbReference type="SUPFAM" id="SSF46767">
    <property type="entry name" value="Methylated DNA-protein cysteine methyltransferase, C-terminal domain"/>
    <property type="match status" value="1"/>
</dbReference>
<name>A0ABQ5YB45_9NEIS</name>
<dbReference type="EMBL" id="BSOG01000001">
    <property type="protein sequence ID" value="GLR11683.1"/>
    <property type="molecule type" value="Genomic_DNA"/>
</dbReference>
<dbReference type="CDD" id="cd06445">
    <property type="entry name" value="ATase"/>
    <property type="match status" value="1"/>
</dbReference>
<dbReference type="GO" id="GO:0008168">
    <property type="term" value="F:methyltransferase activity"/>
    <property type="evidence" value="ECO:0007669"/>
    <property type="project" value="UniProtKB-KW"/>
</dbReference>
<keyword evidence="1" id="KW-0227">DNA damage</keyword>
<protein>
    <submittedName>
        <fullName evidence="3">Methyltransferase</fullName>
    </submittedName>
</protein>
<evidence type="ECO:0000313" key="3">
    <source>
        <dbReference type="EMBL" id="GLR11683.1"/>
    </source>
</evidence>
<dbReference type="Gene3D" id="1.10.10.10">
    <property type="entry name" value="Winged helix-like DNA-binding domain superfamily/Winged helix DNA-binding domain"/>
    <property type="match status" value="1"/>
</dbReference>
<evidence type="ECO:0000313" key="4">
    <source>
        <dbReference type="Proteomes" id="UP001156706"/>
    </source>
</evidence>
<feature type="domain" description="Methylated-DNA-[protein]-cysteine S-methyltransferase DNA binding" evidence="2">
    <location>
        <begin position="8"/>
        <end position="87"/>
    </location>
</feature>
<dbReference type="InterPro" id="IPR014048">
    <property type="entry name" value="MethylDNA_cys_MeTrfase_DNA-bd"/>
</dbReference>
<dbReference type="InterPro" id="IPR036217">
    <property type="entry name" value="MethylDNA_cys_MeTrfase_DNAb"/>
</dbReference>
<dbReference type="Proteomes" id="UP001156706">
    <property type="component" value="Unassembled WGS sequence"/>
</dbReference>
<dbReference type="InterPro" id="IPR052520">
    <property type="entry name" value="ATL_DNA_repair"/>
</dbReference>
<keyword evidence="4" id="KW-1185">Reference proteome</keyword>
<organism evidence="3 4">
    <name type="scientific">Chitinimonas prasina</name>
    <dbReference type="NCBI Taxonomy" id="1434937"/>
    <lineage>
        <taxon>Bacteria</taxon>
        <taxon>Pseudomonadati</taxon>
        <taxon>Pseudomonadota</taxon>
        <taxon>Betaproteobacteria</taxon>
        <taxon>Neisseriales</taxon>
        <taxon>Chitinibacteraceae</taxon>
        <taxon>Chitinimonas</taxon>
    </lineage>
</organism>
<gene>
    <name evidence="3" type="primary">atl1</name>
    <name evidence="3" type="ORF">GCM10007907_04730</name>
</gene>
<evidence type="ECO:0000256" key="1">
    <source>
        <dbReference type="ARBA" id="ARBA00022763"/>
    </source>
</evidence>
<dbReference type="PANTHER" id="PTHR42942:SF1">
    <property type="entry name" value="ALKYLTRANSFERASE-LIKE PROTEIN 1"/>
    <property type="match status" value="1"/>
</dbReference>
<keyword evidence="3" id="KW-0808">Transferase</keyword>
<dbReference type="Pfam" id="PF01035">
    <property type="entry name" value="DNA_binding_1"/>
    <property type="match status" value="1"/>
</dbReference>
<dbReference type="InterPro" id="IPR036388">
    <property type="entry name" value="WH-like_DNA-bd_sf"/>
</dbReference>
<reference evidence="4" key="1">
    <citation type="journal article" date="2019" name="Int. J. Syst. Evol. Microbiol.">
        <title>The Global Catalogue of Microorganisms (GCM) 10K type strain sequencing project: providing services to taxonomists for standard genome sequencing and annotation.</title>
        <authorList>
            <consortium name="The Broad Institute Genomics Platform"/>
            <consortium name="The Broad Institute Genome Sequencing Center for Infectious Disease"/>
            <person name="Wu L."/>
            <person name="Ma J."/>
        </authorList>
    </citation>
    <scope>NUCLEOTIDE SEQUENCE [LARGE SCALE GENOMIC DNA]</scope>
    <source>
        <strain evidence="4">NBRC 110044</strain>
    </source>
</reference>
<proteinExistence type="predicted"/>
<sequence length="104" mass="11175">MANNPQHAAFYAVIAGIPEGWVMSYGAVAKRAGLPRHARHVGVALKQAPDGLDLPWWRVVNGEGRISPRGLDGSDDLQRVMLQGEGVAFAANGRIDLKRFGWGG</sequence>
<comment type="caution">
    <text evidence="3">The sequence shown here is derived from an EMBL/GenBank/DDBJ whole genome shotgun (WGS) entry which is preliminary data.</text>
</comment>
<accession>A0ABQ5YB45</accession>
<keyword evidence="3" id="KW-0489">Methyltransferase</keyword>
<evidence type="ECO:0000259" key="2">
    <source>
        <dbReference type="Pfam" id="PF01035"/>
    </source>
</evidence>
<dbReference type="PANTHER" id="PTHR42942">
    <property type="entry name" value="6-O-METHYLGUANINE DNA METHYLTRANSFERASE"/>
    <property type="match status" value="1"/>
</dbReference>
<dbReference type="GO" id="GO:0032259">
    <property type="term" value="P:methylation"/>
    <property type="evidence" value="ECO:0007669"/>
    <property type="project" value="UniProtKB-KW"/>
</dbReference>